<feature type="compositionally biased region" description="Low complexity" evidence="1">
    <location>
        <begin position="135"/>
        <end position="146"/>
    </location>
</feature>
<evidence type="ECO:0000256" key="1">
    <source>
        <dbReference type="SAM" id="MobiDB-lite"/>
    </source>
</evidence>
<feature type="compositionally biased region" description="Polar residues" evidence="1">
    <location>
        <begin position="147"/>
        <end position="156"/>
    </location>
</feature>
<proteinExistence type="predicted"/>
<keyword evidence="4" id="KW-1185">Reference proteome</keyword>
<dbReference type="Proteomes" id="UP000431533">
    <property type="component" value="Unassembled WGS sequence"/>
</dbReference>
<feature type="compositionally biased region" description="Polar residues" evidence="1">
    <location>
        <begin position="529"/>
        <end position="539"/>
    </location>
</feature>
<organism evidence="3 4">
    <name type="scientific">Lachnellula hyalina</name>
    <dbReference type="NCBI Taxonomy" id="1316788"/>
    <lineage>
        <taxon>Eukaryota</taxon>
        <taxon>Fungi</taxon>
        <taxon>Dikarya</taxon>
        <taxon>Ascomycota</taxon>
        <taxon>Pezizomycotina</taxon>
        <taxon>Leotiomycetes</taxon>
        <taxon>Helotiales</taxon>
        <taxon>Lachnaceae</taxon>
        <taxon>Lachnellula</taxon>
    </lineage>
</organism>
<evidence type="ECO:0000259" key="2">
    <source>
        <dbReference type="PROSITE" id="PS50217"/>
    </source>
</evidence>
<dbReference type="CDD" id="cd14705">
    <property type="entry name" value="bZIP_Zip1"/>
    <property type="match status" value="1"/>
</dbReference>
<feature type="compositionally biased region" description="Polar residues" evidence="1">
    <location>
        <begin position="404"/>
        <end position="443"/>
    </location>
</feature>
<feature type="compositionally biased region" description="Basic and acidic residues" evidence="1">
    <location>
        <begin position="540"/>
        <end position="575"/>
    </location>
</feature>
<dbReference type="OrthoDB" id="2247093at2759"/>
<gene>
    <name evidence="3" type="ORF">LHYA1_G004253</name>
</gene>
<dbReference type="AlphaFoldDB" id="A0A8H8R382"/>
<name>A0A8H8R382_9HELO</name>
<dbReference type="RefSeq" id="XP_031006014.1">
    <property type="nucleotide sequence ID" value="XM_031149215.1"/>
</dbReference>
<dbReference type="Gene3D" id="1.20.5.170">
    <property type="match status" value="1"/>
</dbReference>
<evidence type="ECO:0000313" key="3">
    <source>
        <dbReference type="EMBL" id="TVY27226.1"/>
    </source>
</evidence>
<sequence>MSSDSSYSNHLAFVDIINLRRNLRRPPSSSFIVHHQASLLKTIHLTSGNKSTSSEVLCPLRESPALTGFREEQGTYPRLTRFPETQSPEVLEKHLADFVYKLHSYQQSWEGSGKRQCPGPRDQPGLGDQDSMSQRPPASRPASRSPTDGQRITLPSVQVRDGPQQGGRQPERHHVDPPGARAFQPHLQPSHQHARSAPTPNVEDWRSSGPSRDLGVHSILNPTEPESSESDRRVSGTNLDSPFPTSTLHPQFGASPSINTPHTFPGQQTPTDTTQAVEGYGLRRILTPRSPAQATGSARGRGQTYDAQLSPFLPLRGRAYNIEARSASDGQPPVPTPPAQTQQQQHYGFPPTASTPGADRRTSMPSMQAPLSQSASPSMSASSLNPSNQTSPASFMYHKGGQAPPTTSSYFPGSTFGSSMQQPAGGSGMQGLQYQRSSGTTEGPYTAPAPTSSQQEEGSSLHSSSAGSSRQASASDPIQVLTITTSSGQYQVPVDVRQASRLADEKRARNAGASARFRQRRKEKEKEASTSIEKLQQQNRDLERRVRESDQERDFYRGERDRFREVVFRNPDTRHLAMQAPPSPLSIRSATSFQGQGQQLGGPPPQTPYQPPGPERAPRRRRIDTQGEYSPLPYSLPPTSLPPVAGPGFPPGPSQGAQSLPPMRRDGPAILPTSVPNQPPATTGGPQPPFDPYARGPYERGWPGPPSDHSRR</sequence>
<feature type="region of interest" description="Disordered" evidence="1">
    <location>
        <begin position="109"/>
        <end position="712"/>
    </location>
</feature>
<feature type="compositionally biased region" description="Pro residues" evidence="1">
    <location>
        <begin position="602"/>
        <end position="615"/>
    </location>
</feature>
<protein>
    <recommendedName>
        <fullName evidence="2">BZIP domain-containing protein</fullName>
    </recommendedName>
</protein>
<feature type="compositionally biased region" description="Pro residues" evidence="1">
    <location>
        <begin position="634"/>
        <end position="653"/>
    </location>
</feature>
<accession>A0A8H8R382</accession>
<dbReference type="InterPro" id="IPR004827">
    <property type="entry name" value="bZIP"/>
</dbReference>
<dbReference type="EMBL" id="QGMH01000052">
    <property type="protein sequence ID" value="TVY27226.1"/>
    <property type="molecule type" value="Genomic_DNA"/>
</dbReference>
<comment type="caution">
    <text evidence="3">The sequence shown here is derived from an EMBL/GenBank/DDBJ whole genome shotgun (WGS) entry which is preliminary data.</text>
</comment>
<dbReference type="PROSITE" id="PS00036">
    <property type="entry name" value="BZIP_BASIC"/>
    <property type="match status" value="1"/>
</dbReference>
<dbReference type="GeneID" id="41984451"/>
<feature type="compositionally biased region" description="Polar residues" evidence="1">
    <location>
        <begin position="481"/>
        <end position="490"/>
    </location>
</feature>
<feature type="compositionally biased region" description="Polar residues" evidence="1">
    <location>
        <begin position="235"/>
        <end position="276"/>
    </location>
</feature>
<dbReference type="GO" id="GO:0003700">
    <property type="term" value="F:DNA-binding transcription factor activity"/>
    <property type="evidence" value="ECO:0007669"/>
    <property type="project" value="InterPro"/>
</dbReference>
<evidence type="ECO:0000313" key="4">
    <source>
        <dbReference type="Proteomes" id="UP000431533"/>
    </source>
</evidence>
<feature type="domain" description="BZIP" evidence="2">
    <location>
        <begin position="505"/>
        <end position="563"/>
    </location>
</feature>
<feature type="compositionally biased region" description="Low complexity" evidence="1">
    <location>
        <begin position="452"/>
        <end position="475"/>
    </location>
</feature>
<dbReference type="PROSITE" id="PS50217">
    <property type="entry name" value="BZIP"/>
    <property type="match status" value="1"/>
</dbReference>
<feature type="compositionally biased region" description="Low complexity" evidence="1">
    <location>
        <begin position="365"/>
        <end position="389"/>
    </location>
</feature>
<reference evidence="3 4" key="1">
    <citation type="submission" date="2018-05" db="EMBL/GenBank/DDBJ databases">
        <title>Genome sequencing and assembly of the regulated plant pathogen Lachnellula willkommii and related sister species for the development of diagnostic species identification markers.</title>
        <authorList>
            <person name="Giroux E."/>
            <person name="Bilodeau G."/>
        </authorList>
    </citation>
    <scope>NUCLEOTIDE SEQUENCE [LARGE SCALE GENOMIC DNA]</scope>
    <source>
        <strain evidence="3 4">CBS 185.66</strain>
    </source>
</reference>